<dbReference type="PANTHER" id="PTHR10903:SF188">
    <property type="entry name" value="GTPASE IMAP FAMILY MEMBER 2-LIKE-RELATED"/>
    <property type="match status" value="1"/>
</dbReference>
<dbReference type="PANTHER" id="PTHR10903">
    <property type="entry name" value="GTPASE, IMAP FAMILY MEMBER-RELATED"/>
    <property type="match status" value="1"/>
</dbReference>
<evidence type="ECO:0000256" key="2">
    <source>
        <dbReference type="ARBA" id="ARBA00022741"/>
    </source>
</evidence>
<dbReference type="SUPFAM" id="SSF52540">
    <property type="entry name" value="P-loop containing nucleoside triphosphate hydrolases"/>
    <property type="match status" value="1"/>
</dbReference>
<proteinExistence type="inferred from homology"/>
<feature type="domain" description="AIG1-type G" evidence="4">
    <location>
        <begin position="8"/>
        <end position="126"/>
    </location>
</feature>
<evidence type="ECO:0000313" key="6">
    <source>
        <dbReference type="EMBL" id="RXN38645.1"/>
    </source>
</evidence>
<evidence type="ECO:0000259" key="4">
    <source>
        <dbReference type="Pfam" id="PF04548"/>
    </source>
</evidence>
<keyword evidence="2" id="KW-0547">Nucleotide-binding</keyword>
<dbReference type="Pfam" id="PF04548">
    <property type="entry name" value="AIG1"/>
    <property type="match status" value="1"/>
</dbReference>
<dbReference type="Proteomes" id="UP000290572">
    <property type="component" value="Unassembled WGS sequence"/>
</dbReference>
<comment type="caution">
    <text evidence="6">The sequence shown here is derived from an EMBL/GenBank/DDBJ whole genome shotgun (WGS) entry which is preliminary data.</text>
</comment>
<evidence type="ECO:0000313" key="5">
    <source>
        <dbReference type="EMBL" id="RXN24091.1"/>
    </source>
</evidence>
<accession>A0A498P356</accession>
<name>A0A498P356_LABRO</name>
<organism evidence="6 7">
    <name type="scientific">Labeo rohita</name>
    <name type="common">Indian major carp</name>
    <name type="synonym">Cyprinus rohita</name>
    <dbReference type="NCBI Taxonomy" id="84645"/>
    <lineage>
        <taxon>Eukaryota</taxon>
        <taxon>Metazoa</taxon>
        <taxon>Chordata</taxon>
        <taxon>Craniata</taxon>
        <taxon>Vertebrata</taxon>
        <taxon>Euteleostomi</taxon>
        <taxon>Actinopterygii</taxon>
        <taxon>Neopterygii</taxon>
        <taxon>Teleostei</taxon>
        <taxon>Ostariophysi</taxon>
        <taxon>Cypriniformes</taxon>
        <taxon>Cyprinidae</taxon>
        <taxon>Labeoninae</taxon>
        <taxon>Labeonini</taxon>
        <taxon>Labeo</taxon>
    </lineage>
</organism>
<dbReference type="GO" id="GO:0005525">
    <property type="term" value="F:GTP binding"/>
    <property type="evidence" value="ECO:0007669"/>
    <property type="project" value="UniProtKB-KW"/>
</dbReference>
<dbReference type="Gene3D" id="3.40.50.300">
    <property type="entry name" value="P-loop containing nucleotide triphosphate hydrolases"/>
    <property type="match status" value="1"/>
</dbReference>
<dbReference type="InterPro" id="IPR006703">
    <property type="entry name" value="G_AIG1"/>
</dbReference>
<protein>
    <submittedName>
        <fullName evidence="6">GTPase IMAP family member 4-like protein</fullName>
    </submittedName>
</protein>
<dbReference type="EMBL" id="QBIY01004660">
    <property type="protein sequence ID" value="RXN38645.1"/>
    <property type="molecule type" value="Genomic_DNA"/>
</dbReference>
<dbReference type="AlphaFoldDB" id="A0A498P356"/>
<evidence type="ECO:0000256" key="3">
    <source>
        <dbReference type="ARBA" id="ARBA00023134"/>
    </source>
</evidence>
<reference evidence="6 7" key="1">
    <citation type="submission" date="2018-03" db="EMBL/GenBank/DDBJ databases">
        <title>Draft genome sequence of Rohu Carp (Labeo rohita).</title>
        <authorList>
            <person name="Das P."/>
            <person name="Kushwaha B."/>
            <person name="Joshi C.G."/>
            <person name="Kumar D."/>
            <person name="Nagpure N.S."/>
            <person name="Sahoo L."/>
            <person name="Das S.P."/>
            <person name="Bit A."/>
            <person name="Patnaik S."/>
            <person name="Meher P.K."/>
            <person name="Jayasankar P."/>
            <person name="Koringa P.G."/>
            <person name="Patel N.V."/>
            <person name="Hinsu A.T."/>
            <person name="Kumar R."/>
            <person name="Pandey M."/>
            <person name="Agarwal S."/>
            <person name="Srivastava S."/>
            <person name="Singh M."/>
            <person name="Iquebal M.A."/>
            <person name="Jaiswal S."/>
            <person name="Angadi U.B."/>
            <person name="Kumar N."/>
            <person name="Raza M."/>
            <person name="Shah T.M."/>
            <person name="Rai A."/>
            <person name="Jena J.K."/>
        </authorList>
    </citation>
    <scope>NUCLEOTIDE SEQUENCE [LARGE SCALE GENOMIC DNA]</scope>
    <source>
        <strain evidence="6">DASCIFA01</strain>
        <tissue evidence="6">Testis</tissue>
    </source>
</reference>
<keyword evidence="3" id="KW-0342">GTP-binding</keyword>
<comment type="similarity">
    <text evidence="1">Belongs to the TRAFAC class TrmE-Era-EngA-EngB-Septin-like GTPase superfamily. AIG1/Toc34/Toc159-like paraseptin GTPase family. IAN subfamily.</text>
</comment>
<sequence length="131" mass="15175">MKHGKHPKADIEKSLHESAPGPHVFLLVIRLDRFTEEEMKSVTWIQKNFGRDAKRFTILLFTGADMLTKPLEEFLQKNPELQKLVDDNERRTHAFNNVEKDAAQVTDLLKKIKTLMEKNRGGYYTSFTTAT</sequence>
<evidence type="ECO:0000313" key="7">
    <source>
        <dbReference type="Proteomes" id="UP000290572"/>
    </source>
</evidence>
<dbReference type="STRING" id="84645.A0A498P356"/>
<dbReference type="EMBL" id="QBIY01012551">
    <property type="protein sequence ID" value="RXN24091.1"/>
    <property type="molecule type" value="Genomic_DNA"/>
</dbReference>
<keyword evidence="7" id="KW-1185">Reference proteome</keyword>
<dbReference type="InterPro" id="IPR045058">
    <property type="entry name" value="GIMA/IAN/Toc"/>
</dbReference>
<dbReference type="InterPro" id="IPR027417">
    <property type="entry name" value="P-loop_NTPase"/>
</dbReference>
<gene>
    <name evidence="6" type="ORF">ROHU_000936</name>
    <name evidence="5" type="ORF">ROHU_006331</name>
</gene>
<evidence type="ECO:0000256" key="1">
    <source>
        <dbReference type="ARBA" id="ARBA00008535"/>
    </source>
</evidence>